<dbReference type="PANTHER" id="PTHR31517">
    <property type="match status" value="1"/>
</dbReference>
<dbReference type="PRINTS" id="PR00461">
    <property type="entry name" value="PLPEROXIDASE"/>
</dbReference>
<organism evidence="18 19">
    <name type="scientific">Quillaja saponaria</name>
    <name type="common">Soap bark tree</name>
    <dbReference type="NCBI Taxonomy" id="32244"/>
    <lineage>
        <taxon>Eukaryota</taxon>
        <taxon>Viridiplantae</taxon>
        <taxon>Streptophyta</taxon>
        <taxon>Embryophyta</taxon>
        <taxon>Tracheophyta</taxon>
        <taxon>Spermatophyta</taxon>
        <taxon>Magnoliopsida</taxon>
        <taxon>eudicotyledons</taxon>
        <taxon>Gunneridae</taxon>
        <taxon>Pentapetalae</taxon>
        <taxon>rosids</taxon>
        <taxon>fabids</taxon>
        <taxon>Fabales</taxon>
        <taxon>Quillajaceae</taxon>
        <taxon>Quillaja</taxon>
    </lineage>
</organism>
<feature type="binding site" evidence="13">
    <location>
        <position position="266"/>
    </location>
    <ligand>
        <name>Ca(2+)</name>
        <dbReference type="ChEBI" id="CHEBI:29108"/>
        <label>2</label>
    </ligand>
</feature>
<keyword evidence="10 15" id="KW-1015">Disulfide bond</keyword>
<dbReference type="GO" id="GO:0006979">
    <property type="term" value="P:response to oxidative stress"/>
    <property type="evidence" value="ECO:0007669"/>
    <property type="project" value="UniProtKB-UniRule"/>
</dbReference>
<evidence type="ECO:0000256" key="3">
    <source>
        <dbReference type="ARBA" id="ARBA00006873"/>
    </source>
</evidence>
<evidence type="ECO:0000256" key="1">
    <source>
        <dbReference type="ARBA" id="ARBA00000189"/>
    </source>
</evidence>
<reference evidence="18" key="1">
    <citation type="journal article" date="2023" name="Science">
        <title>Elucidation of the pathway for biosynthesis of saponin adjuvants from the soapbark tree.</title>
        <authorList>
            <person name="Reed J."/>
            <person name="Orme A."/>
            <person name="El-Demerdash A."/>
            <person name="Owen C."/>
            <person name="Martin L.B.B."/>
            <person name="Misra R.C."/>
            <person name="Kikuchi S."/>
            <person name="Rejzek M."/>
            <person name="Martin A.C."/>
            <person name="Harkess A."/>
            <person name="Leebens-Mack J."/>
            <person name="Louveau T."/>
            <person name="Stephenson M.J."/>
            <person name="Osbourn A."/>
        </authorList>
    </citation>
    <scope>NUCLEOTIDE SEQUENCE</scope>
    <source>
        <strain evidence="18">S10</strain>
    </source>
</reference>
<protein>
    <recommendedName>
        <fullName evidence="4 16">Peroxidase</fullName>
        <ecNumber evidence="4 16">1.11.1.7</ecNumber>
    </recommendedName>
</protein>
<dbReference type="GO" id="GO:0020037">
    <property type="term" value="F:heme binding"/>
    <property type="evidence" value="ECO:0007669"/>
    <property type="project" value="UniProtKB-UniRule"/>
</dbReference>
<feature type="binding site" evidence="13">
    <location>
        <position position="80"/>
    </location>
    <ligand>
        <name>Ca(2+)</name>
        <dbReference type="ChEBI" id="CHEBI:29108"/>
        <label>1</label>
    </ligand>
</feature>
<dbReference type="InterPro" id="IPR019793">
    <property type="entry name" value="Peroxidases_heam-ligand_BS"/>
</dbReference>
<dbReference type="PANTHER" id="PTHR31517:SF84">
    <property type="entry name" value="PEROXIDASE"/>
    <property type="match status" value="1"/>
</dbReference>
<evidence type="ECO:0000259" key="17">
    <source>
        <dbReference type="PROSITE" id="PS50873"/>
    </source>
</evidence>
<dbReference type="GO" id="GO:0140825">
    <property type="term" value="F:lactoperoxidase activity"/>
    <property type="evidence" value="ECO:0007669"/>
    <property type="project" value="UniProtKB-EC"/>
</dbReference>
<dbReference type="PRINTS" id="PR00458">
    <property type="entry name" value="PEROXIDASE"/>
</dbReference>
<evidence type="ECO:0000256" key="10">
    <source>
        <dbReference type="ARBA" id="ARBA00023157"/>
    </source>
</evidence>
<dbReference type="Pfam" id="PF00141">
    <property type="entry name" value="peroxidase"/>
    <property type="match status" value="1"/>
</dbReference>
<evidence type="ECO:0000256" key="16">
    <source>
        <dbReference type="RuleBase" id="RU362060"/>
    </source>
</evidence>
<evidence type="ECO:0000256" key="6">
    <source>
        <dbReference type="ARBA" id="ARBA00022617"/>
    </source>
</evidence>
<gene>
    <name evidence="18" type="ORF">O6P43_025256</name>
</gene>
<feature type="chain" id="PRO_5041779028" description="Peroxidase" evidence="16">
    <location>
        <begin position="24"/>
        <end position="343"/>
    </location>
</feature>
<dbReference type="AlphaFoldDB" id="A0AAD7L8G5"/>
<dbReference type="GO" id="GO:0042744">
    <property type="term" value="P:hydrogen peroxide catabolic process"/>
    <property type="evidence" value="ECO:0007669"/>
    <property type="project" value="UniProtKB-KW"/>
</dbReference>
<dbReference type="CDD" id="cd00693">
    <property type="entry name" value="secretory_peroxidase"/>
    <property type="match status" value="1"/>
</dbReference>
<proteinExistence type="inferred from homology"/>
<keyword evidence="8 16" id="KW-0560">Oxidoreductase</keyword>
<keyword evidence="16" id="KW-0732">Signal</keyword>
<feature type="disulfide bond" evidence="15">
    <location>
        <begin position="76"/>
        <end position="81"/>
    </location>
</feature>
<evidence type="ECO:0000313" key="19">
    <source>
        <dbReference type="Proteomes" id="UP001163823"/>
    </source>
</evidence>
<dbReference type="Proteomes" id="UP001163823">
    <property type="component" value="Chromosome 10"/>
</dbReference>
<comment type="subcellular location">
    <subcellularLocation>
        <location evidence="16">Secreted</location>
    </subcellularLocation>
</comment>
<dbReference type="Gene3D" id="1.10.420.10">
    <property type="entry name" value="Peroxidase, domain 2"/>
    <property type="match status" value="1"/>
</dbReference>
<dbReference type="InterPro" id="IPR033905">
    <property type="entry name" value="Secretory_peroxidase"/>
</dbReference>
<comment type="similarity">
    <text evidence="16">Belongs to the peroxidase family. Classical plant (class III) peroxidase subfamily.</text>
</comment>
<feature type="disulfide bond" evidence="15">
    <location>
        <begin position="210"/>
        <end position="242"/>
    </location>
</feature>
<comment type="function">
    <text evidence="2">Removal of H(2)O(2), oxidation of toxic reductants, biosynthesis and degradation of lignin, suberization, auxin catabolism, response to environmental stresses such as wounding, pathogen attack and oxidative stress. These functions might be dependent on each isozyme/isoform in each plant tissue.</text>
</comment>
<feature type="disulfide bond" evidence="15">
    <location>
        <begin position="43"/>
        <end position="124"/>
    </location>
</feature>
<keyword evidence="9 13" id="KW-0408">Iron</keyword>
<feature type="binding site" evidence="12">
    <location>
        <position position="172"/>
    </location>
    <ligand>
        <name>substrate</name>
    </ligand>
</feature>
<evidence type="ECO:0000256" key="15">
    <source>
        <dbReference type="PIRSR" id="PIRSR600823-5"/>
    </source>
</evidence>
<comment type="caution">
    <text evidence="18">The sequence shown here is derived from an EMBL/GenBank/DDBJ whole genome shotgun (WGS) entry which is preliminary data.</text>
</comment>
<dbReference type="EC" id="1.11.1.7" evidence="4 16"/>
<feature type="binding site" evidence="13">
    <location>
        <position position="262"/>
    </location>
    <ligand>
        <name>Ca(2+)</name>
        <dbReference type="ChEBI" id="CHEBI:29108"/>
        <label>2</label>
    </ligand>
</feature>
<comment type="cofactor">
    <cofactor evidence="13 16">
        <name>Ca(2+)</name>
        <dbReference type="ChEBI" id="CHEBI:29108"/>
    </cofactor>
    <text evidence="13 16">Binds 2 calcium ions per subunit.</text>
</comment>
<dbReference type="KEGG" id="qsa:O6P43_025256"/>
<dbReference type="InterPro" id="IPR010255">
    <property type="entry name" value="Haem_peroxidase_sf"/>
</dbReference>
<feature type="domain" description="Plant heme peroxidase family profile" evidence="17">
    <location>
        <begin position="33"/>
        <end position="343"/>
    </location>
</feature>
<evidence type="ECO:0000256" key="9">
    <source>
        <dbReference type="ARBA" id="ARBA00023004"/>
    </source>
</evidence>
<dbReference type="GO" id="GO:0046872">
    <property type="term" value="F:metal ion binding"/>
    <property type="evidence" value="ECO:0007669"/>
    <property type="project" value="UniProtKB-UniRule"/>
</dbReference>
<evidence type="ECO:0000256" key="14">
    <source>
        <dbReference type="PIRSR" id="PIRSR600823-4"/>
    </source>
</evidence>
<evidence type="ECO:0000256" key="11">
    <source>
        <dbReference type="PIRSR" id="PIRSR600823-1"/>
    </source>
</evidence>
<feature type="site" description="Transition state stabilizer" evidence="14">
    <location>
        <position position="70"/>
    </location>
</feature>
<feature type="signal peptide" evidence="16">
    <location>
        <begin position="1"/>
        <end position="23"/>
    </location>
</feature>
<dbReference type="GO" id="GO:0005576">
    <property type="term" value="C:extracellular region"/>
    <property type="evidence" value="ECO:0007669"/>
    <property type="project" value="UniProtKB-SubCell"/>
</dbReference>
<dbReference type="PROSITE" id="PS50873">
    <property type="entry name" value="PEROXIDASE_4"/>
    <property type="match status" value="1"/>
</dbReference>
<keyword evidence="16" id="KW-0376">Hydrogen peroxide</keyword>
<feature type="active site" description="Proton acceptor" evidence="11">
    <location>
        <position position="74"/>
    </location>
</feature>
<accession>A0AAD7L8G5</accession>
<evidence type="ECO:0000313" key="18">
    <source>
        <dbReference type="EMBL" id="KAJ7953570.1"/>
    </source>
</evidence>
<feature type="binding site" evidence="13">
    <location>
        <position position="82"/>
    </location>
    <ligand>
        <name>Ca(2+)</name>
        <dbReference type="ChEBI" id="CHEBI:29108"/>
        <label>1</label>
    </ligand>
</feature>
<feature type="binding site" description="axial binding residue" evidence="13">
    <location>
        <position position="203"/>
    </location>
    <ligand>
        <name>heme b</name>
        <dbReference type="ChEBI" id="CHEBI:60344"/>
    </ligand>
    <ligandPart>
        <name>Fe</name>
        <dbReference type="ChEBI" id="CHEBI:18248"/>
    </ligandPart>
</feature>
<keyword evidence="6 16" id="KW-0349">Heme</keyword>
<feature type="binding site" evidence="13">
    <location>
        <position position="84"/>
    </location>
    <ligand>
        <name>Ca(2+)</name>
        <dbReference type="ChEBI" id="CHEBI:29108"/>
        <label>1</label>
    </ligand>
</feature>
<sequence length="343" mass="37654">MEMGRVILASLLVFYVILRPTEARPQHSEDASGLRIGFYDETCPQAEQIVADAVAKLYETNPRIPAFLVRLFFHDCFVTGCDASILLDGTPSGEPVEKNSLANGPSLRGAEFIDDIKARLEEACPETVSCADTLAFAAHDAMVLSGLPKKHWPAGRRDSETSLAANVEGNLPLPDWTVDQMIEVFVGRKGLRLEDMVALIGAHSIGGAHCGLFSNRVYNNQGNGLLNPIVNLAFLEELKGICPDPNNAEQMQQMGDPIVDFDLNKTPGKLDHSFYTNILEGKALLYSDQVLIDDERTGKFVQTFADDQKTFSHKFVNAMLRMGKIGVLTGDQGQIRKICRSVN</sequence>
<evidence type="ECO:0000256" key="7">
    <source>
        <dbReference type="ARBA" id="ARBA00022723"/>
    </source>
</evidence>
<feature type="binding site" evidence="13">
    <location>
        <position position="78"/>
    </location>
    <ligand>
        <name>Ca(2+)</name>
        <dbReference type="ChEBI" id="CHEBI:29108"/>
        <label>1</label>
    </ligand>
</feature>
<evidence type="ECO:0000256" key="5">
    <source>
        <dbReference type="ARBA" id="ARBA00022559"/>
    </source>
</evidence>
<evidence type="ECO:0000256" key="12">
    <source>
        <dbReference type="PIRSR" id="PIRSR600823-2"/>
    </source>
</evidence>
<feature type="binding site" evidence="13">
    <location>
        <position position="271"/>
    </location>
    <ligand>
        <name>Ca(2+)</name>
        <dbReference type="ChEBI" id="CHEBI:29108"/>
        <label>2</label>
    </ligand>
</feature>
<keyword evidence="13 16" id="KW-0106">Calcium</keyword>
<evidence type="ECO:0000256" key="8">
    <source>
        <dbReference type="ARBA" id="ARBA00023002"/>
    </source>
</evidence>
<feature type="disulfide bond" evidence="15">
    <location>
        <begin position="130"/>
        <end position="339"/>
    </location>
</feature>
<dbReference type="EMBL" id="JARAOO010000010">
    <property type="protein sequence ID" value="KAJ7953570.1"/>
    <property type="molecule type" value="Genomic_DNA"/>
</dbReference>
<dbReference type="Gene3D" id="1.10.520.10">
    <property type="match status" value="1"/>
</dbReference>
<comment type="catalytic activity">
    <reaction evidence="1 16">
        <text>2 a phenolic donor + H2O2 = 2 a phenolic radical donor + 2 H2O</text>
        <dbReference type="Rhea" id="RHEA:56136"/>
        <dbReference type="ChEBI" id="CHEBI:15377"/>
        <dbReference type="ChEBI" id="CHEBI:16240"/>
        <dbReference type="ChEBI" id="CHEBI:139520"/>
        <dbReference type="ChEBI" id="CHEBI:139521"/>
        <dbReference type="EC" id="1.11.1.7"/>
    </reaction>
</comment>
<name>A0AAD7L8G5_QUISA</name>
<feature type="binding site" evidence="13">
    <location>
        <position position="75"/>
    </location>
    <ligand>
        <name>Ca(2+)</name>
        <dbReference type="ChEBI" id="CHEBI:29108"/>
        <label>1</label>
    </ligand>
</feature>
<keyword evidence="7 13" id="KW-0479">Metal-binding</keyword>
<evidence type="ECO:0000256" key="4">
    <source>
        <dbReference type="ARBA" id="ARBA00012313"/>
    </source>
</evidence>
<dbReference type="FunFam" id="1.10.420.10:FF:000001">
    <property type="entry name" value="Peroxidase"/>
    <property type="match status" value="1"/>
</dbReference>
<keyword evidence="19" id="KW-1185">Reference proteome</keyword>
<dbReference type="InterPro" id="IPR000823">
    <property type="entry name" value="Peroxidase_pln"/>
</dbReference>
<dbReference type="SUPFAM" id="SSF48113">
    <property type="entry name" value="Heme-dependent peroxidases"/>
    <property type="match status" value="1"/>
</dbReference>
<comment type="similarity">
    <text evidence="3">Belongs to the peroxidase family. Ascorbate peroxidase subfamily.</text>
</comment>
<feature type="binding site" evidence="13">
    <location>
        <position position="97"/>
    </location>
    <ligand>
        <name>Ca(2+)</name>
        <dbReference type="ChEBI" id="CHEBI:29108"/>
        <label>1</label>
    </ligand>
</feature>
<dbReference type="PROSITE" id="PS00435">
    <property type="entry name" value="PEROXIDASE_1"/>
    <property type="match status" value="1"/>
</dbReference>
<evidence type="ECO:0000256" key="13">
    <source>
        <dbReference type="PIRSR" id="PIRSR600823-3"/>
    </source>
</evidence>
<dbReference type="InterPro" id="IPR002016">
    <property type="entry name" value="Haem_peroxidase"/>
</dbReference>
<evidence type="ECO:0000256" key="2">
    <source>
        <dbReference type="ARBA" id="ARBA00002322"/>
    </source>
</evidence>
<comment type="cofactor">
    <cofactor evidence="13 16">
        <name>heme b</name>
        <dbReference type="ChEBI" id="CHEBI:60344"/>
    </cofactor>
    <text evidence="13 16">Binds 1 heme b (iron(II)-protoporphyrin IX) group per subunit.</text>
</comment>
<keyword evidence="16" id="KW-0964">Secreted</keyword>
<keyword evidence="5 16" id="KW-0575">Peroxidase</keyword>